<feature type="transmembrane region" description="Helical" evidence="7">
    <location>
        <begin position="289"/>
        <end position="312"/>
    </location>
</feature>
<feature type="transmembrane region" description="Helical" evidence="7">
    <location>
        <begin position="392"/>
        <end position="412"/>
    </location>
</feature>
<evidence type="ECO:0000256" key="1">
    <source>
        <dbReference type="ARBA" id="ARBA00004651"/>
    </source>
</evidence>
<evidence type="ECO:0000256" key="3">
    <source>
        <dbReference type="ARBA" id="ARBA00022475"/>
    </source>
</evidence>
<sequence>MRDREQTGETVPTWKKLSLFALTWPILIDSVLRMMLGSADVFMLSRISDNVAGAVGLANEIIVFCILMFGFVGIGTSVAVTQFLGAGKKETASRISALAISLNVIFGLFVSLVLFAFSKQFMEMLNLAPEQIAIANKYMRLIGGFIWIEAVSYAVSSILRANGRTQDVMFVTLGVNVLHVAGNYLLIFGHMGFPEWGVTGAAVSTVFSRLIGIVVLIALLYRRIPSPIRLKDYVSFDKRHVRTILGVGLPAAGEQIAWQSQYMMIMGFVNIIGQKALSAHVYVFNISTYFMALSTAIGIATEIIVGHMVGAGEKKAAYYRLLRSLRISIMLTAVVVAITALFRFQLVGLFTDDPKIIATGAGIFLISIILEPGRVFNIVVINSLRAAGDAKFPVLMGVFSMWGVCVPLAYYLGVHLGWGLAGVWIAFTVDEWLRGLMMLWRWKSGAWARKSFVQPAAQEQLGSAAGM</sequence>
<evidence type="ECO:0000256" key="2">
    <source>
        <dbReference type="ARBA" id="ARBA00022448"/>
    </source>
</evidence>
<dbReference type="RefSeq" id="WP_162355046.1">
    <property type="nucleotide sequence ID" value="NZ_CP048209.1"/>
</dbReference>
<dbReference type="EMBL" id="CP048209">
    <property type="protein sequence ID" value="QHT58978.1"/>
    <property type="molecule type" value="Genomic_DNA"/>
</dbReference>
<evidence type="ECO:0000313" key="9">
    <source>
        <dbReference type="Proteomes" id="UP000476064"/>
    </source>
</evidence>
<accession>A0A6C0FPD7</accession>
<organism evidence="8 9">
    <name type="scientific">Paenibacillus lycopersici</name>
    <dbReference type="NCBI Taxonomy" id="2704462"/>
    <lineage>
        <taxon>Bacteria</taxon>
        <taxon>Bacillati</taxon>
        <taxon>Bacillota</taxon>
        <taxon>Bacilli</taxon>
        <taxon>Bacillales</taxon>
        <taxon>Paenibacillaceae</taxon>
        <taxon>Paenibacillus</taxon>
    </lineage>
</organism>
<feature type="transmembrane region" description="Helical" evidence="7">
    <location>
        <begin position="201"/>
        <end position="221"/>
    </location>
</feature>
<dbReference type="PIRSF" id="PIRSF006603">
    <property type="entry name" value="DinF"/>
    <property type="match status" value="1"/>
</dbReference>
<evidence type="ECO:0000313" key="8">
    <source>
        <dbReference type="EMBL" id="QHT58978.1"/>
    </source>
</evidence>
<comment type="subcellular location">
    <subcellularLocation>
        <location evidence="1">Cell membrane</location>
        <topology evidence="1">Multi-pass membrane protein</topology>
    </subcellularLocation>
</comment>
<protein>
    <submittedName>
        <fullName evidence="8">MATE family efflux transporter</fullName>
    </submittedName>
</protein>
<feature type="transmembrane region" description="Helical" evidence="7">
    <location>
        <begin position="168"/>
        <end position="189"/>
    </location>
</feature>
<feature type="transmembrane region" description="Helical" evidence="7">
    <location>
        <begin position="356"/>
        <end position="380"/>
    </location>
</feature>
<feature type="transmembrane region" description="Helical" evidence="7">
    <location>
        <begin position="324"/>
        <end position="344"/>
    </location>
</feature>
<feature type="transmembrane region" description="Helical" evidence="7">
    <location>
        <begin position="418"/>
        <end position="440"/>
    </location>
</feature>
<dbReference type="KEGG" id="plyc:GXP70_02720"/>
<keyword evidence="6 7" id="KW-0472">Membrane</keyword>
<proteinExistence type="predicted"/>
<feature type="transmembrane region" description="Helical" evidence="7">
    <location>
        <begin position="138"/>
        <end position="156"/>
    </location>
</feature>
<evidence type="ECO:0000256" key="6">
    <source>
        <dbReference type="ARBA" id="ARBA00023136"/>
    </source>
</evidence>
<feature type="transmembrane region" description="Helical" evidence="7">
    <location>
        <begin position="21"/>
        <end position="41"/>
    </location>
</feature>
<dbReference type="GO" id="GO:0015297">
    <property type="term" value="F:antiporter activity"/>
    <property type="evidence" value="ECO:0007669"/>
    <property type="project" value="InterPro"/>
</dbReference>
<keyword evidence="2" id="KW-0813">Transport</keyword>
<keyword evidence="9" id="KW-1185">Reference proteome</keyword>
<keyword evidence="4 7" id="KW-0812">Transmembrane</keyword>
<dbReference type="Pfam" id="PF01554">
    <property type="entry name" value="MatE"/>
    <property type="match status" value="2"/>
</dbReference>
<dbReference type="NCBIfam" id="TIGR00797">
    <property type="entry name" value="matE"/>
    <property type="match status" value="1"/>
</dbReference>
<dbReference type="InterPro" id="IPR048279">
    <property type="entry name" value="MdtK-like"/>
</dbReference>
<feature type="transmembrane region" description="Helical" evidence="7">
    <location>
        <begin position="97"/>
        <end position="118"/>
    </location>
</feature>
<dbReference type="Proteomes" id="UP000476064">
    <property type="component" value="Chromosome"/>
</dbReference>
<evidence type="ECO:0000256" key="7">
    <source>
        <dbReference type="SAM" id="Phobius"/>
    </source>
</evidence>
<dbReference type="GO" id="GO:0042910">
    <property type="term" value="F:xenobiotic transmembrane transporter activity"/>
    <property type="evidence" value="ECO:0007669"/>
    <property type="project" value="InterPro"/>
</dbReference>
<dbReference type="PANTHER" id="PTHR42925:SF1">
    <property type="entry name" value="VIRULENCE FACTOR MVIN"/>
    <property type="match status" value="1"/>
</dbReference>
<keyword evidence="3" id="KW-1003">Cell membrane</keyword>
<keyword evidence="5 7" id="KW-1133">Transmembrane helix</keyword>
<dbReference type="InterPro" id="IPR002528">
    <property type="entry name" value="MATE_fam"/>
</dbReference>
<gene>
    <name evidence="8" type="ORF">GXP70_02720</name>
</gene>
<reference evidence="8 9" key="1">
    <citation type="submission" date="2020-01" db="EMBL/GenBank/DDBJ databases">
        <title>Paenibacillus sp. nov., isolated from tomato rhizosphere.</title>
        <authorList>
            <person name="Weon H.-Y."/>
            <person name="Lee S.A."/>
        </authorList>
    </citation>
    <scope>NUCLEOTIDE SEQUENCE [LARGE SCALE GENOMIC DNA]</scope>
    <source>
        <strain evidence="8 9">12200R-189</strain>
    </source>
</reference>
<evidence type="ECO:0000256" key="5">
    <source>
        <dbReference type="ARBA" id="ARBA00022989"/>
    </source>
</evidence>
<dbReference type="PANTHER" id="PTHR42925">
    <property type="entry name" value="MULTIDRUG AND TOXIN EFFLUX PROTEIN MATE FAMILY"/>
    <property type="match status" value="1"/>
</dbReference>
<dbReference type="CDD" id="cd13134">
    <property type="entry name" value="MATE_like_8"/>
    <property type="match status" value="1"/>
</dbReference>
<dbReference type="AlphaFoldDB" id="A0A6C0FPD7"/>
<feature type="transmembrane region" description="Helical" evidence="7">
    <location>
        <begin position="61"/>
        <end position="85"/>
    </location>
</feature>
<dbReference type="InterPro" id="IPR047135">
    <property type="entry name" value="YsiQ"/>
</dbReference>
<name>A0A6C0FPD7_9BACL</name>
<dbReference type="GO" id="GO:0005886">
    <property type="term" value="C:plasma membrane"/>
    <property type="evidence" value="ECO:0007669"/>
    <property type="project" value="UniProtKB-SubCell"/>
</dbReference>
<evidence type="ECO:0000256" key="4">
    <source>
        <dbReference type="ARBA" id="ARBA00022692"/>
    </source>
</evidence>